<dbReference type="GO" id="GO:0016020">
    <property type="term" value="C:membrane"/>
    <property type="evidence" value="ECO:0007669"/>
    <property type="project" value="UniProtKB-SubCell"/>
</dbReference>
<evidence type="ECO:0000313" key="8">
    <source>
        <dbReference type="EMBL" id="KAH7091447.1"/>
    </source>
</evidence>
<evidence type="ECO:0000256" key="1">
    <source>
        <dbReference type="ARBA" id="ARBA00004141"/>
    </source>
</evidence>
<dbReference type="Proteomes" id="UP000813461">
    <property type="component" value="Unassembled WGS sequence"/>
</dbReference>
<feature type="transmembrane region" description="Helical" evidence="6">
    <location>
        <begin position="36"/>
        <end position="53"/>
    </location>
</feature>
<evidence type="ECO:0000256" key="4">
    <source>
        <dbReference type="ARBA" id="ARBA00023136"/>
    </source>
</evidence>
<feature type="transmembrane region" description="Helical" evidence="6">
    <location>
        <begin position="194"/>
        <end position="213"/>
    </location>
</feature>
<evidence type="ECO:0000256" key="2">
    <source>
        <dbReference type="ARBA" id="ARBA00022692"/>
    </source>
</evidence>
<keyword evidence="3 6" id="KW-1133">Transmembrane helix</keyword>
<evidence type="ECO:0000313" key="9">
    <source>
        <dbReference type="Proteomes" id="UP000813461"/>
    </source>
</evidence>
<keyword evidence="9" id="KW-1185">Reference proteome</keyword>
<feature type="non-terminal residue" evidence="8">
    <location>
        <position position="1"/>
    </location>
</feature>
<keyword evidence="2 6" id="KW-0812">Transmembrane</keyword>
<sequence length="258" mass="28811">SAVIATALLLQVFPLPFVIARIYVCRRLRRVRVEDIFAYLAWLTTVVHAALIGTNARIMGQHWKDVVESQRPDISYRLNIVCVIYALSGGLAKTSVFLQLKTFFAPGPMRDAAWWVITISLIANAMAYTTIMMLYLLTCLPREKIWHADVKGRCMDWDGVSIAVGISNTMSDIETFLVPVWCVLRLHTDIWTKFGALAVFASSALTAIIGLLGMCWRLRVLNGGDFTWLLSELSLICMAELTMVIVTAGCPILKNALR</sequence>
<dbReference type="EMBL" id="JAGMVJ010000004">
    <property type="protein sequence ID" value="KAH7091447.1"/>
    <property type="molecule type" value="Genomic_DNA"/>
</dbReference>
<gene>
    <name evidence="8" type="ORF">FB567DRAFT_414534</name>
</gene>
<dbReference type="OrthoDB" id="5342292at2759"/>
<comment type="similarity">
    <text evidence="5">Belongs to the SAT4 family.</text>
</comment>
<dbReference type="InterPro" id="IPR049326">
    <property type="entry name" value="Rhodopsin_dom_fungi"/>
</dbReference>
<feature type="transmembrane region" description="Helical" evidence="6">
    <location>
        <begin position="112"/>
        <end position="137"/>
    </location>
</feature>
<name>A0A8K0W2P2_9PLEO</name>
<organism evidence="8 9">
    <name type="scientific">Paraphoma chrysanthemicola</name>
    <dbReference type="NCBI Taxonomy" id="798071"/>
    <lineage>
        <taxon>Eukaryota</taxon>
        <taxon>Fungi</taxon>
        <taxon>Dikarya</taxon>
        <taxon>Ascomycota</taxon>
        <taxon>Pezizomycotina</taxon>
        <taxon>Dothideomycetes</taxon>
        <taxon>Pleosporomycetidae</taxon>
        <taxon>Pleosporales</taxon>
        <taxon>Pleosporineae</taxon>
        <taxon>Phaeosphaeriaceae</taxon>
        <taxon>Paraphoma</taxon>
    </lineage>
</organism>
<accession>A0A8K0W2P2</accession>
<comment type="caution">
    <text evidence="8">The sequence shown here is derived from an EMBL/GenBank/DDBJ whole genome shotgun (WGS) entry which is preliminary data.</text>
</comment>
<evidence type="ECO:0000256" key="5">
    <source>
        <dbReference type="ARBA" id="ARBA00038359"/>
    </source>
</evidence>
<dbReference type="PANTHER" id="PTHR33048">
    <property type="entry name" value="PTH11-LIKE INTEGRAL MEMBRANE PROTEIN (AFU_ORTHOLOGUE AFUA_5G11245)"/>
    <property type="match status" value="1"/>
</dbReference>
<feature type="domain" description="Rhodopsin" evidence="7">
    <location>
        <begin position="21"/>
        <end position="257"/>
    </location>
</feature>
<dbReference type="PANTHER" id="PTHR33048:SF129">
    <property type="entry name" value="INTEGRAL MEMBRANE PROTEIN-RELATED"/>
    <property type="match status" value="1"/>
</dbReference>
<dbReference type="InterPro" id="IPR052337">
    <property type="entry name" value="SAT4-like"/>
</dbReference>
<feature type="transmembrane region" description="Helical" evidence="6">
    <location>
        <begin position="74"/>
        <end position="92"/>
    </location>
</feature>
<feature type="transmembrane region" description="Helical" evidence="6">
    <location>
        <begin position="233"/>
        <end position="253"/>
    </location>
</feature>
<dbReference type="Pfam" id="PF20684">
    <property type="entry name" value="Fung_rhodopsin"/>
    <property type="match status" value="1"/>
</dbReference>
<protein>
    <recommendedName>
        <fullName evidence="7">Rhodopsin domain-containing protein</fullName>
    </recommendedName>
</protein>
<comment type="subcellular location">
    <subcellularLocation>
        <location evidence="1">Membrane</location>
        <topology evidence="1">Multi-pass membrane protein</topology>
    </subcellularLocation>
</comment>
<proteinExistence type="inferred from homology"/>
<evidence type="ECO:0000259" key="7">
    <source>
        <dbReference type="Pfam" id="PF20684"/>
    </source>
</evidence>
<dbReference type="AlphaFoldDB" id="A0A8K0W2P2"/>
<reference evidence="8" key="1">
    <citation type="journal article" date="2021" name="Nat. Commun.">
        <title>Genetic determinants of endophytism in the Arabidopsis root mycobiome.</title>
        <authorList>
            <person name="Mesny F."/>
            <person name="Miyauchi S."/>
            <person name="Thiergart T."/>
            <person name="Pickel B."/>
            <person name="Atanasova L."/>
            <person name="Karlsson M."/>
            <person name="Huettel B."/>
            <person name="Barry K.W."/>
            <person name="Haridas S."/>
            <person name="Chen C."/>
            <person name="Bauer D."/>
            <person name="Andreopoulos W."/>
            <person name="Pangilinan J."/>
            <person name="LaButti K."/>
            <person name="Riley R."/>
            <person name="Lipzen A."/>
            <person name="Clum A."/>
            <person name="Drula E."/>
            <person name="Henrissat B."/>
            <person name="Kohler A."/>
            <person name="Grigoriev I.V."/>
            <person name="Martin F.M."/>
            <person name="Hacquard S."/>
        </authorList>
    </citation>
    <scope>NUCLEOTIDE SEQUENCE</scope>
    <source>
        <strain evidence="8">MPI-SDFR-AT-0120</strain>
    </source>
</reference>
<evidence type="ECO:0000256" key="3">
    <source>
        <dbReference type="ARBA" id="ARBA00022989"/>
    </source>
</evidence>
<evidence type="ECO:0000256" key="6">
    <source>
        <dbReference type="SAM" id="Phobius"/>
    </source>
</evidence>
<keyword evidence="4 6" id="KW-0472">Membrane</keyword>
<feature type="non-terminal residue" evidence="8">
    <location>
        <position position="258"/>
    </location>
</feature>